<name>A0A0F9RNT3_9ZZZZ</name>
<dbReference type="AlphaFoldDB" id="A0A0F9RNT3"/>
<evidence type="ECO:0000313" key="1">
    <source>
        <dbReference type="EMBL" id="KKN56364.1"/>
    </source>
</evidence>
<sequence>MVYGEMTAGSPDWFPKIWEAVRANPQAEKYARDDAWWWTEEMEQYDITRFKACTHHDLFGRFGPRIPDAWHFPPVCKYGGVVPMAIQLAVRHRWYREEDRLEEPPNGKYDEIYLVGCDLGHKPGSSNHFDKEYGASSGALDGLSIDEQTARKRREGNQAGHQLAFENSPIPIYNATIGGELDVYPRVEFSELFD</sequence>
<accession>A0A0F9RNT3</accession>
<proteinExistence type="predicted"/>
<gene>
    <name evidence="1" type="ORF">LCGC14_0572750</name>
</gene>
<reference evidence="1" key="1">
    <citation type="journal article" date="2015" name="Nature">
        <title>Complex archaea that bridge the gap between prokaryotes and eukaryotes.</title>
        <authorList>
            <person name="Spang A."/>
            <person name="Saw J.H."/>
            <person name="Jorgensen S.L."/>
            <person name="Zaremba-Niedzwiedzka K."/>
            <person name="Martijn J."/>
            <person name="Lind A.E."/>
            <person name="van Eijk R."/>
            <person name="Schleper C."/>
            <person name="Guy L."/>
            <person name="Ettema T.J."/>
        </authorList>
    </citation>
    <scope>NUCLEOTIDE SEQUENCE</scope>
</reference>
<protein>
    <submittedName>
        <fullName evidence="1">Uncharacterized protein</fullName>
    </submittedName>
</protein>
<organism evidence="1">
    <name type="scientific">marine sediment metagenome</name>
    <dbReference type="NCBI Taxonomy" id="412755"/>
    <lineage>
        <taxon>unclassified sequences</taxon>
        <taxon>metagenomes</taxon>
        <taxon>ecological metagenomes</taxon>
    </lineage>
</organism>
<comment type="caution">
    <text evidence="1">The sequence shown here is derived from an EMBL/GenBank/DDBJ whole genome shotgun (WGS) entry which is preliminary data.</text>
</comment>
<dbReference type="EMBL" id="LAZR01000846">
    <property type="protein sequence ID" value="KKN56364.1"/>
    <property type="molecule type" value="Genomic_DNA"/>
</dbReference>